<dbReference type="InterPro" id="IPR039022">
    <property type="entry name" value="KaiB-like"/>
</dbReference>
<dbReference type="SUPFAM" id="SSF52833">
    <property type="entry name" value="Thioredoxin-like"/>
    <property type="match status" value="1"/>
</dbReference>
<organism evidence="2 3">
    <name type="scientific">Halochromatium salexigens</name>
    <name type="common">Chromatium salexigens</name>
    <dbReference type="NCBI Taxonomy" id="49447"/>
    <lineage>
        <taxon>Bacteria</taxon>
        <taxon>Pseudomonadati</taxon>
        <taxon>Pseudomonadota</taxon>
        <taxon>Gammaproteobacteria</taxon>
        <taxon>Chromatiales</taxon>
        <taxon>Chromatiaceae</taxon>
        <taxon>Halochromatium</taxon>
    </lineage>
</organism>
<reference evidence="2" key="1">
    <citation type="submission" date="2017-05" db="EMBL/GenBank/DDBJ databases">
        <authorList>
            <person name="Imhoff J.F."/>
            <person name="Rahn T."/>
            <person name="Kuenzel S."/>
            <person name="Neulinger S.C."/>
        </authorList>
    </citation>
    <scope>NUCLEOTIDE SEQUENCE</scope>
    <source>
        <strain evidence="2">DSM 4395</strain>
    </source>
</reference>
<accession>A0AAJ0UG00</accession>
<proteinExistence type="predicted"/>
<keyword evidence="3" id="KW-1185">Reference proteome</keyword>
<name>A0AAJ0UG00_HALSE</name>
<dbReference type="GO" id="GO:0048511">
    <property type="term" value="P:rhythmic process"/>
    <property type="evidence" value="ECO:0007669"/>
    <property type="project" value="InterPro"/>
</dbReference>
<dbReference type="RefSeq" id="WP_201244620.1">
    <property type="nucleotide sequence ID" value="NZ_NHSF01000045.1"/>
</dbReference>
<feature type="domain" description="KaiB" evidence="1">
    <location>
        <begin position="14"/>
        <end position="95"/>
    </location>
</feature>
<dbReference type="Pfam" id="PF07689">
    <property type="entry name" value="KaiB"/>
    <property type="match status" value="1"/>
</dbReference>
<dbReference type="PANTHER" id="PTHR41709:SF2">
    <property type="entry name" value="CIRCADIAN CLOCK PROTEIN KAIB2"/>
    <property type="match status" value="1"/>
</dbReference>
<dbReference type="CDD" id="cd02978">
    <property type="entry name" value="KaiB_like"/>
    <property type="match status" value="1"/>
</dbReference>
<sequence>MNASSDSEEQWILRLYIAGQTPKSIAAFANLQALCEAHLAGRYQIEVIDLLEQPQLAQGDQILAIPTVVRRLPLPIRKLIGDLSDTERALIGLDLRPAPPLGDS</sequence>
<dbReference type="Proteomes" id="UP001296967">
    <property type="component" value="Unassembled WGS sequence"/>
</dbReference>
<dbReference type="Gene3D" id="3.40.30.10">
    <property type="entry name" value="Glutaredoxin"/>
    <property type="match status" value="1"/>
</dbReference>
<evidence type="ECO:0000313" key="2">
    <source>
        <dbReference type="EMBL" id="MBK5930200.1"/>
    </source>
</evidence>
<comment type="caution">
    <text evidence="2">The sequence shown here is derived from an EMBL/GenBank/DDBJ whole genome shotgun (WGS) entry which is preliminary data.</text>
</comment>
<dbReference type="AlphaFoldDB" id="A0AAJ0UG00"/>
<dbReference type="InterPro" id="IPR011649">
    <property type="entry name" value="KaiB_domain"/>
</dbReference>
<gene>
    <name evidence="2" type="ORF">CCR82_06595</name>
</gene>
<dbReference type="SMART" id="SM01248">
    <property type="entry name" value="KaiB"/>
    <property type="match status" value="1"/>
</dbReference>
<evidence type="ECO:0000259" key="1">
    <source>
        <dbReference type="SMART" id="SM01248"/>
    </source>
</evidence>
<dbReference type="InterPro" id="IPR036249">
    <property type="entry name" value="Thioredoxin-like_sf"/>
</dbReference>
<protein>
    <submittedName>
        <fullName evidence="2">Circadian clock protein KaiB</fullName>
    </submittedName>
</protein>
<evidence type="ECO:0000313" key="3">
    <source>
        <dbReference type="Proteomes" id="UP001296967"/>
    </source>
</evidence>
<dbReference type="PANTHER" id="PTHR41709">
    <property type="entry name" value="KAIB-LIKE PROTEIN 1"/>
    <property type="match status" value="1"/>
</dbReference>
<dbReference type="EMBL" id="NHSF01000045">
    <property type="protein sequence ID" value="MBK5930200.1"/>
    <property type="molecule type" value="Genomic_DNA"/>
</dbReference>
<reference evidence="2" key="2">
    <citation type="journal article" date="2020" name="Microorganisms">
        <title>Osmotic Adaptation and Compatible Solute Biosynthesis of Phototrophic Bacteria as Revealed from Genome Analyses.</title>
        <authorList>
            <person name="Imhoff J.F."/>
            <person name="Rahn T."/>
            <person name="Kunzel S."/>
            <person name="Keller A."/>
            <person name="Neulinger S.C."/>
        </authorList>
    </citation>
    <scope>NUCLEOTIDE SEQUENCE</scope>
    <source>
        <strain evidence="2">DSM 4395</strain>
    </source>
</reference>